<dbReference type="GO" id="GO:0043953">
    <property type="term" value="P:protein transport by the Tat complex"/>
    <property type="evidence" value="ECO:0007669"/>
    <property type="project" value="UniProtKB-UniRule"/>
</dbReference>
<dbReference type="GO" id="GO:0008320">
    <property type="term" value="F:protein transmembrane transporter activity"/>
    <property type="evidence" value="ECO:0007669"/>
    <property type="project" value="UniProtKB-UniRule"/>
</dbReference>
<reference evidence="10 11" key="1">
    <citation type="journal article" date="2018" name="Mar. Genomics">
        <title>Complete genome sequence of Marinifilaceae bacterium strain SPP2, isolated from the Antarctic marine sediment.</title>
        <authorList>
            <person name="Watanabe M."/>
            <person name="Kojima H."/>
            <person name="Fukui M."/>
        </authorList>
    </citation>
    <scope>NUCLEOTIDE SEQUENCE [LARGE SCALE GENOMIC DNA]</scope>
    <source>
        <strain evidence="10 11">SPP2</strain>
    </source>
</reference>
<dbReference type="HAMAP" id="MF_00236">
    <property type="entry name" value="TatA_E"/>
    <property type="match status" value="1"/>
</dbReference>
<dbReference type="GO" id="GO:0033281">
    <property type="term" value="C:TAT protein transport complex"/>
    <property type="evidence" value="ECO:0007669"/>
    <property type="project" value="UniProtKB-UniRule"/>
</dbReference>
<keyword evidence="11" id="KW-1185">Reference proteome</keyword>
<evidence type="ECO:0000256" key="4">
    <source>
        <dbReference type="ARBA" id="ARBA00022692"/>
    </source>
</evidence>
<evidence type="ECO:0000256" key="5">
    <source>
        <dbReference type="ARBA" id="ARBA00022927"/>
    </source>
</evidence>
<dbReference type="OrthoDB" id="9812812at2"/>
<evidence type="ECO:0000256" key="2">
    <source>
        <dbReference type="ARBA" id="ARBA00022448"/>
    </source>
</evidence>
<gene>
    <name evidence="9" type="primary">tatA</name>
    <name evidence="10" type="ORF">ALGA_2103</name>
</gene>
<evidence type="ECO:0000256" key="6">
    <source>
        <dbReference type="ARBA" id="ARBA00022989"/>
    </source>
</evidence>
<dbReference type="Proteomes" id="UP000218267">
    <property type="component" value="Chromosome"/>
</dbReference>
<comment type="subcellular location">
    <subcellularLocation>
        <location evidence="1 9">Cell membrane</location>
        <topology evidence="1 9">Single-pass membrane protein</topology>
    </subcellularLocation>
</comment>
<dbReference type="PANTHER" id="PTHR42982:SF1">
    <property type="entry name" value="SEC-INDEPENDENT PROTEIN TRANSLOCASE PROTEIN TATA"/>
    <property type="match status" value="1"/>
</dbReference>
<keyword evidence="3 9" id="KW-1003">Cell membrane</keyword>
<keyword evidence="7 9" id="KW-0811">Translocation</keyword>
<organism evidence="10 11">
    <name type="scientific">Labilibaculum antarcticum</name>
    <dbReference type="NCBI Taxonomy" id="1717717"/>
    <lineage>
        <taxon>Bacteria</taxon>
        <taxon>Pseudomonadati</taxon>
        <taxon>Bacteroidota</taxon>
        <taxon>Bacteroidia</taxon>
        <taxon>Marinilabiliales</taxon>
        <taxon>Marinifilaceae</taxon>
        <taxon>Labilibaculum</taxon>
    </lineage>
</organism>
<dbReference type="Pfam" id="PF02416">
    <property type="entry name" value="TatA_B_E"/>
    <property type="match status" value="1"/>
</dbReference>
<dbReference type="KEGG" id="mbas:ALGA_2103"/>
<name>A0A1Y1CJ81_9BACT</name>
<comment type="subunit">
    <text evidence="9">Forms a complex with TatC.</text>
</comment>
<accession>A0A1Y1CJ81</accession>
<keyword evidence="2 9" id="KW-0813">Transport</keyword>
<keyword evidence="6 9" id="KW-1133">Transmembrane helix</keyword>
<comment type="function">
    <text evidence="9">Part of the twin-arginine translocation (Tat) system that transports large folded proteins containing a characteristic twin-arginine motif in their signal peptide across membranes. TatA could form the protein-conducting channel of the Tat system.</text>
</comment>
<proteinExistence type="inferred from homology"/>
<sequence length="78" mass="8734">MNQMDGILLFISGGEIVVVLVVILLLFGSKKIPELAQGLGKGMKEFKRATEDIKTEIKKESEILDNIKDFKNDLTKKL</sequence>
<keyword evidence="8 9" id="KW-0472">Membrane</keyword>
<dbReference type="AlphaFoldDB" id="A0A1Y1CJ81"/>
<evidence type="ECO:0000256" key="7">
    <source>
        <dbReference type="ARBA" id="ARBA00023010"/>
    </source>
</evidence>
<evidence type="ECO:0000256" key="9">
    <source>
        <dbReference type="HAMAP-Rule" id="MF_00236"/>
    </source>
</evidence>
<dbReference type="InterPro" id="IPR003369">
    <property type="entry name" value="TatA/B/E"/>
</dbReference>
<evidence type="ECO:0000313" key="11">
    <source>
        <dbReference type="Proteomes" id="UP000218267"/>
    </source>
</evidence>
<evidence type="ECO:0000256" key="3">
    <source>
        <dbReference type="ARBA" id="ARBA00022475"/>
    </source>
</evidence>
<dbReference type="Gene3D" id="1.20.5.3310">
    <property type="match status" value="1"/>
</dbReference>
<reference evidence="11" key="2">
    <citation type="journal article" date="2020" name="Antonie Van Leeuwenhoek">
        <title>Labilibaculum antarcticum sp. nov., a novel facultative anaerobic, psychrotorelant bacterium isolated from marine sediment of Antarctica.</title>
        <authorList>
            <person name="Watanabe M."/>
            <person name="Kojima H."/>
            <person name="Fukui M."/>
        </authorList>
    </citation>
    <scope>NUCLEOTIDE SEQUENCE [LARGE SCALE GENOMIC DNA]</scope>
    <source>
        <strain evidence="11">SPP2</strain>
    </source>
</reference>
<keyword evidence="4 9" id="KW-0812">Transmembrane</keyword>
<dbReference type="PANTHER" id="PTHR42982">
    <property type="entry name" value="SEC-INDEPENDENT PROTEIN TRANSLOCASE PROTEIN TATA"/>
    <property type="match status" value="1"/>
</dbReference>
<feature type="transmembrane region" description="Helical" evidence="9">
    <location>
        <begin position="6"/>
        <end position="27"/>
    </location>
</feature>
<comment type="similarity">
    <text evidence="9">Belongs to the TatA/E family.</text>
</comment>
<dbReference type="EMBL" id="AP018042">
    <property type="protein sequence ID" value="BAX80446.1"/>
    <property type="molecule type" value="Genomic_DNA"/>
</dbReference>
<evidence type="ECO:0000256" key="8">
    <source>
        <dbReference type="ARBA" id="ARBA00023136"/>
    </source>
</evidence>
<dbReference type="NCBIfam" id="TIGR01411">
    <property type="entry name" value="tatAE"/>
    <property type="match status" value="1"/>
</dbReference>
<evidence type="ECO:0000256" key="1">
    <source>
        <dbReference type="ARBA" id="ARBA00004162"/>
    </source>
</evidence>
<keyword evidence="5 9" id="KW-0653">Protein transport</keyword>
<protein>
    <recommendedName>
        <fullName evidence="9">Sec-independent protein translocase protein TatA</fullName>
    </recommendedName>
</protein>
<evidence type="ECO:0000313" key="10">
    <source>
        <dbReference type="EMBL" id="BAX80446.1"/>
    </source>
</evidence>
<dbReference type="InterPro" id="IPR006312">
    <property type="entry name" value="TatA/E"/>
</dbReference>